<organism evidence="1 2">
    <name type="scientific">Pradoshia eiseniae</name>
    <dbReference type="NCBI Taxonomy" id="2064768"/>
    <lineage>
        <taxon>Bacteria</taxon>
        <taxon>Bacillati</taxon>
        <taxon>Bacillota</taxon>
        <taxon>Bacilli</taxon>
        <taxon>Bacillales</taxon>
        <taxon>Bacillaceae</taxon>
        <taxon>Pradoshia</taxon>
    </lineage>
</organism>
<keyword evidence="2" id="KW-1185">Reference proteome</keyword>
<dbReference type="EMBL" id="PKOZ01000012">
    <property type="protein sequence ID" value="PQD94225.1"/>
    <property type="molecule type" value="Genomic_DNA"/>
</dbReference>
<dbReference type="OrthoDB" id="9840567at2"/>
<name>A0A2S7MWU0_9BACI</name>
<dbReference type="RefSeq" id="WP_104850393.1">
    <property type="nucleotide sequence ID" value="NZ_PKOZ01000012.1"/>
</dbReference>
<dbReference type="Proteomes" id="UP000239663">
    <property type="component" value="Unassembled WGS sequence"/>
</dbReference>
<sequence>MNEKIIDFQLALLERQNRKQLGMNEFEYRVLIGTMKWLLHCMPPSAKLHARELSIQSSIQDLYGMDEEAFCRAVHHMQKYFSLSSFPKIEEPAINEFHTIGDMARYIEISILKSST</sequence>
<evidence type="ECO:0000313" key="1">
    <source>
        <dbReference type="EMBL" id="PQD94225.1"/>
    </source>
</evidence>
<gene>
    <name evidence="1" type="ORF">CYL18_15255</name>
</gene>
<accession>A0A2S7MWU0</accession>
<proteinExistence type="predicted"/>
<protein>
    <submittedName>
        <fullName evidence="1">Uncharacterized protein</fullName>
    </submittedName>
</protein>
<comment type="caution">
    <text evidence="1">The sequence shown here is derived from an EMBL/GenBank/DDBJ whole genome shotgun (WGS) entry which is preliminary data.</text>
</comment>
<dbReference type="AlphaFoldDB" id="A0A2S7MWU0"/>
<reference evidence="1 2" key="1">
    <citation type="submission" date="2017-12" db="EMBL/GenBank/DDBJ databases">
        <title>Taxonomic description and draft genome of Pradoshia cofamensis Gen. nov., sp. nov., a thermotolerant bacillale isolated from anterior gut of earthworm Eisenia fetida.</title>
        <authorList>
            <person name="Saha T."/>
            <person name="Chakraborty R."/>
        </authorList>
    </citation>
    <scope>NUCLEOTIDE SEQUENCE [LARGE SCALE GENOMIC DNA]</scope>
    <source>
        <strain evidence="1 2">EAG3</strain>
    </source>
</reference>
<evidence type="ECO:0000313" key="2">
    <source>
        <dbReference type="Proteomes" id="UP000239663"/>
    </source>
</evidence>